<evidence type="ECO:0000313" key="2">
    <source>
        <dbReference type="Proteomes" id="UP000008311"/>
    </source>
</evidence>
<dbReference type="Proteomes" id="UP000008311">
    <property type="component" value="Unassembled WGS sequence"/>
</dbReference>
<organism evidence="1 2">
    <name type="scientific">Ricinus communis</name>
    <name type="common">Castor bean</name>
    <dbReference type="NCBI Taxonomy" id="3988"/>
    <lineage>
        <taxon>Eukaryota</taxon>
        <taxon>Viridiplantae</taxon>
        <taxon>Streptophyta</taxon>
        <taxon>Embryophyta</taxon>
        <taxon>Tracheophyta</taxon>
        <taxon>Spermatophyta</taxon>
        <taxon>Magnoliopsida</taxon>
        <taxon>eudicotyledons</taxon>
        <taxon>Gunneridae</taxon>
        <taxon>Pentapetalae</taxon>
        <taxon>rosids</taxon>
        <taxon>fabids</taxon>
        <taxon>Malpighiales</taxon>
        <taxon>Euphorbiaceae</taxon>
        <taxon>Acalyphoideae</taxon>
        <taxon>Acalypheae</taxon>
        <taxon>Ricinus</taxon>
    </lineage>
</organism>
<dbReference type="InParanoid" id="B9SRB3"/>
<protein>
    <submittedName>
        <fullName evidence="1">Uncharacterized protein</fullName>
    </submittedName>
</protein>
<proteinExistence type="predicted"/>
<accession>B9SRB3</accession>
<evidence type="ECO:0000313" key="1">
    <source>
        <dbReference type="EMBL" id="EEF33844.1"/>
    </source>
</evidence>
<sequence>MTEQEDRKEFVSLSPLPILARLDRLEHMLQIFQEKNRSLPVWTSPSAIEMEGGGGEQYCKTLSSALQEVQLKGNIIERLQSLENRVAEIKTLKYSKNASRSGSSVMMTTKVK</sequence>
<name>B9SRB3_RICCO</name>
<dbReference type="AlphaFoldDB" id="B9SRB3"/>
<dbReference type="PANTHER" id="PTHR34190">
    <property type="entry name" value="EXPRESSED PROTEIN"/>
    <property type="match status" value="1"/>
</dbReference>
<dbReference type="EMBL" id="EQ974096">
    <property type="protein sequence ID" value="EEF33844.1"/>
    <property type="molecule type" value="Genomic_DNA"/>
</dbReference>
<keyword evidence="2" id="KW-1185">Reference proteome</keyword>
<dbReference type="PANTHER" id="PTHR34190:SF10">
    <property type="entry name" value="TERNARY COMPLEX FACTOR MIP1 LEUCINE-ZIPPER DOMAIN-CONTAINING PROTEIN"/>
    <property type="match status" value="1"/>
</dbReference>
<reference evidence="2" key="1">
    <citation type="journal article" date="2010" name="Nat. Biotechnol.">
        <title>Draft genome sequence of the oilseed species Ricinus communis.</title>
        <authorList>
            <person name="Chan A.P."/>
            <person name="Crabtree J."/>
            <person name="Zhao Q."/>
            <person name="Lorenzi H."/>
            <person name="Orvis J."/>
            <person name="Puiu D."/>
            <person name="Melake-Berhan A."/>
            <person name="Jones K.M."/>
            <person name="Redman J."/>
            <person name="Chen G."/>
            <person name="Cahoon E.B."/>
            <person name="Gedil M."/>
            <person name="Stanke M."/>
            <person name="Haas B.J."/>
            <person name="Wortman J.R."/>
            <person name="Fraser-Liggett C.M."/>
            <person name="Ravel J."/>
            <person name="Rabinowicz P.D."/>
        </authorList>
    </citation>
    <scope>NUCLEOTIDE SEQUENCE [LARGE SCALE GENOMIC DNA]</scope>
    <source>
        <strain evidence="2">cv. Hale</strain>
    </source>
</reference>
<gene>
    <name evidence="1" type="ORF">RCOM_0613680</name>
</gene>